<organism evidence="15 16">
    <name type="scientific">Carpediemonas membranifera</name>
    <dbReference type="NCBI Taxonomy" id="201153"/>
    <lineage>
        <taxon>Eukaryota</taxon>
        <taxon>Metamonada</taxon>
        <taxon>Carpediemonas-like organisms</taxon>
        <taxon>Carpediemonas</taxon>
    </lineage>
</organism>
<evidence type="ECO:0000256" key="1">
    <source>
        <dbReference type="ARBA" id="ARBA00004370"/>
    </source>
</evidence>
<evidence type="ECO:0000256" key="12">
    <source>
        <dbReference type="ARBA" id="ARBA00023315"/>
    </source>
</evidence>
<dbReference type="GO" id="GO:0008374">
    <property type="term" value="F:O-acyltransferase activity"/>
    <property type="evidence" value="ECO:0007669"/>
    <property type="project" value="InterPro"/>
</dbReference>
<keyword evidence="12 15" id="KW-0012">Acyltransferase</keyword>
<feature type="region of interest" description="Disordered" evidence="13">
    <location>
        <begin position="395"/>
        <end position="416"/>
    </location>
</feature>
<name>A0A8J6BVE6_9EUKA</name>
<dbReference type="GO" id="GO:0008654">
    <property type="term" value="P:phospholipid biosynthetic process"/>
    <property type="evidence" value="ECO:0007669"/>
    <property type="project" value="UniProtKB-KW"/>
</dbReference>
<dbReference type="OrthoDB" id="272512at2759"/>
<dbReference type="PANTHER" id="PTHR23063">
    <property type="entry name" value="PHOSPHOLIPID ACYLTRANSFERASE"/>
    <property type="match status" value="1"/>
</dbReference>
<evidence type="ECO:0000256" key="8">
    <source>
        <dbReference type="ARBA" id="ARBA00023098"/>
    </source>
</evidence>
<evidence type="ECO:0000256" key="10">
    <source>
        <dbReference type="ARBA" id="ARBA00023209"/>
    </source>
</evidence>
<evidence type="ECO:0000256" key="7">
    <source>
        <dbReference type="ARBA" id="ARBA00022989"/>
    </source>
</evidence>
<keyword evidence="8" id="KW-0443">Lipid metabolism</keyword>
<dbReference type="SUPFAM" id="SSF69593">
    <property type="entry name" value="Glycerol-3-phosphate (1)-acyltransferase"/>
    <property type="match status" value="1"/>
</dbReference>
<evidence type="ECO:0000256" key="6">
    <source>
        <dbReference type="ARBA" id="ARBA00022692"/>
    </source>
</evidence>
<dbReference type="Proteomes" id="UP000717585">
    <property type="component" value="Unassembled WGS sequence"/>
</dbReference>
<keyword evidence="7" id="KW-1133">Transmembrane helix</keyword>
<keyword evidence="11" id="KW-1208">Phospholipid metabolism</keyword>
<comment type="subcellular location">
    <subcellularLocation>
        <location evidence="1">Membrane</location>
    </subcellularLocation>
</comment>
<dbReference type="SMART" id="SM00563">
    <property type="entry name" value="PlsC"/>
    <property type="match status" value="1"/>
</dbReference>
<sequence length="416" mass="47103">MVGDILLRAYRTPKGPPPLRAPSSDVRALLFSSVMHYEGPLGPRFSIYETLKVILLGWWLPFVRLGGLLVIMIFYRLYAAIVFFNVAWASGKPMPPRNDWRMCLMRREMRIGCRTALRWCGIKTKIFGKYSPQLDDGWEPPVISNHTSYVDIVILAMQGHHAFVAKAGLAKAPIIRTFAALWQVVLVKRKAADSRTATQDQLRNRCFDHNAPSPTLFPEGSTTNGKWLMPFRPGIFRLGMPVQPVLLHYPHKRCNVAWDTCTISLSLWRCQTQVVNHAHLHYLPVYYPTDAEKADARLFAEGVRRAMVSYAETHDIELQTTETNVLEKLIYQDYCDGKISWGKALEDLQALYDARPDDFSEERKALLAETVRRSVADGDYGVLGQSDTMVDLVVKEGDVSSSDEGTPREDEADDIV</sequence>
<dbReference type="EMBL" id="JAHDYR010000057">
    <property type="protein sequence ID" value="KAG9391326.1"/>
    <property type="molecule type" value="Genomic_DNA"/>
</dbReference>
<evidence type="ECO:0000256" key="5">
    <source>
        <dbReference type="ARBA" id="ARBA00022679"/>
    </source>
</evidence>
<dbReference type="AlphaFoldDB" id="A0A8J6BVE6"/>
<protein>
    <submittedName>
        <fullName evidence="15">Lysophospholipid acyltransferase-like</fullName>
    </submittedName>
</protein>
<evidence type="ECO:0000256" key="2">
    <source>
        <dbReference type="ARBA" id="ARBA00005189"/>
    </source>
</evidence>
<dbReference type="CDD" id="cd07991">
    <property type="entry name" value="LPLAT_LPCAT1-like"/>
    <property type="match status" value="1"/>
</dbReference>
<evidence type="ECO:0000256" key="9">
    <source>
        <dbReference type="ARBA" id="ARBA00023136"/>
    </source>
</evidence>
<feature type="domain" description="Phospholipid/glycerol acyltransferase" evidence="14">
    <location>
        <begin position="142"/>
        <end position="250"/>
    </location>
</feature>
<comment type="caution">
    <text evidence="15">The sequence shown here is derived from an EMBL/GenBank/DDBJ whole genome shotgun (WGS) entry which is preliminary data.</text>
</comment>
<comment type="pathway">
    <text evidence="2">Lipid metabolism.</text>
</comment>
<dbReference type="InterPro" id="IPR002123">
    <property type="entry name" value="Plipid/glycerol_acylTrfase"/>
</dbReference>
<dbReference type="Pfam" id="PF01553">
    <property type="entry name" value="Acyltransferase"/>
    <property type="match status" value="1"/>
</dbReference>
<dbReference type="PANTHER" id="PTHR23063:SF52">
    <property type="entry name" value="LYSOPHOSPHATIDYLCHOLINE ACYLTRANSFERASE"/>
    <property type="match status" value="1"/>
</dbReference>
<evidence type="ECO:0000313" key="16">
    <source>
        <dbReference type="Proteomes" id="UP000717585"/>
    </source>
</evidence>
<keyword evidence="16" id="KW-1185">Reference proteome</keyword>
<reference evidence="15" key="1">
    <citation type="submission" date="2021-05" db="EMBL/GenBank/DDBJ databases">
        <title>A free-living protist that lacks canonical eukaryotic 1 DNA replication and segregation systems.</title>
        <authorList>
            <person name="Salas-Leiva D.E."/>
            <person name="Tromer E.C."/>
            <person name="Curtis B.A."/>
            <person name="Jerlstrom-Hultqvist J."/>
            <person name="Kolisko M."/>
            <person name="Yi Z."/>
            <person name="Salas-Leiva J.S."/>
            <person name="Gallot-Lavallee L."/>
            <person name="Kops G.J.P.L."/>
            <person name="Archibald J.M."/>
            <person name="Simpson A.G.B."/>
            <person name="Roger A.J."/>
        </authorList>
    </citation>
    <scope>NUCLEOTIDE SEQUENCE</scope>
    <source>
        <strain evidence="15">BICM</strain>
    </source>
</reference>
<keyword evidence="5" id="KW-0808">Transferase</keyword>
<comment type="similarity">
    <text evidence="3">Belongs to the 1-acyl-sn-glycerol-3-phosphate acyltransferase family.</text>
</comment>
<evidence type="ECO:0000313" key="15">
    <source>
        <dbReference type="EMBL" id="KAG9391326.1"/>
    </source>
</evidence>
<keyword evidence="4" id="KW-0444">Lipid biosynthesis</keyword>
<keyword evidence="10" id="KW-0594">Phospholipid biosynthesis</keyword>
<evidence type="ECO:0000256" key="11">
    <source>
        <dbReference type="ARBA" id="ARBA00023264"/>
    </source>
</evidence>
<accession>A0A8J6BVE6</accession>
<keyword evidence="6" id="KW-0812">Transmembrane</keyword>
<keyword evidence="9" id="KW-0472">Membrane</keyword>
<evidence type="ECO:0000256" key="3">
    <source>
        <dbReference type="ARBA" id="ARBA00008655"/>
    </source>
</evidence>
<evidence type="ECO:0000259" key="14">
    <source>
        <dbReference type="SMART" id="SM00563"/>
    </source>
</evidence>
<proteinExistence type="inferred from homology"/>
<evidence type="ECO:0000256" key="4">
    <source>
        <dbReference type="ARBA" id="ARBA00022516"/>
    </source>
</evidence>
<evidence type="ECO:0000256" key="13">
    <source>
        <dbReference type="SAM" id="MobiDB-lite"/>
    </source>
</evidence>
<dbReference type="GO" id="GO:0016020">
    <property type="term" value="C:membrane"/>
    <property type="evidence" value="ECO:0007669"/>
    <property type="project" value="UniProtKB-SubCell"/>
</dbReference>
<gene>
    <name evidence="15" type="ORF">J8273_7610</name>
</gene>
<dbReference type="InterPro" id="IPR045252">
    <property type="entry name" value="LPCAT1-like"/>
</dbReference>